<protein>
    <submittedName>
        <fullName evidence="9">Multicomponent Na+:H+ antiporter subunit F</fullName>
    </submittedName>
</protein>
<keyword evidence="3" id="KW-0813">Transport</keyword>
<feature type="transmembrane region" description="Helical" evidence="8">
    <location>
        <begin position="6"/>
        <end position="23"/>
    </location>
</feature>
<dbReference type="Proteomes" id="UP000199266">
    <property type="component" value="Unassembled WGS sequence"/>
</dbReference>
<evidence type="ECO:0000256" key="4">
    <source>
        <dbReference type="ARBA" id="ARBA00022475"/>
    </source>
</evidence>
<dbReference type="GO" id="GO:0015385">
    <property type="term" value="F:sodium:proton antiporter activity"/>
    <property type="evidence" value="ECO:0007669"/>
    <property type="project" value="TreeGrafter"/>
</dbReference>
<keyword evidence="7 8" id="KW-0472">Membrane</keyword>
<feature type="transmembrane region" description="Helical" evidence="8">
    <location>
        <begin position="30"/>
        <end position="49"/>
    </location>
</feature>
<comment type="similarity">
    <text evidence="2">Belongs to the CPA3 antiporters (TC 2.A.63) subunit F family.</text>
</comment>
<keyword evidence="5 8" id="KW-0812">Transmembrane</keyword>
<sequence length="85" mass="9342">MIRLALWGLMIASLMGFWRVIIGPTVPDRIVAADALTIILTTVLALLAIDFGNGIFLDIALAFSILAFADVLIMAKYFEHGELHR</sequence>
<feature type="transmembrane region" description="Helical" evidence="8">
    <location>
        <begin position="55"/>
        <end position="75"/>
    </location>
</feature>
<keyword evidence="10" id="KW-1185">Reference proteome</keyword>
<dbReference type="RefSeq" id="WP_009201874.1">
    <property type="nucleotide sequence ID" value="NZ_FNPD01000008.1"/>
</dbReference>
<evidence type="ECO:0000256" key="7">
    <source>
        <dbReference type="ARBA" id="ARBA00023136"/>
    </source>
</evidence>
<evidence type="ECO:0000256" key="5">
    <source>
        <dbReference type="ARBA" id="ARBA00022692"/>
    </source>
</evidence>
<dbReference type="GO" id="GO:0005886">
    <property type="term" value="C:plasma membrane"/>
    <property type="evidence" value="ECO:0007669"/>
    <property type="project" value="UniProtKB-SubCell"/>
</dbReference>
<proteinExistence type="inferred from homology"/>
<dbReference type="AlphaFoldDB" id="A0A1H3GF43"/>
<evidence type="ECO:0000313" key="10">
    <source>
        <dbReference type="Proteomes" id="UP000199266"/>
    </source>
</evidence>
<dbReference type="EMBL" id="FNPD01000008">
    <property type="protein sequence ID" value="SDY01268.1"/>
    <property type="molecule type" value="Genomic_DNA"/>
</dbReference>
<evidence type="ECO:0000256" key="1">
    <source>
        <dbReference type="ARBA" id="ARBA00004651"/>
    </source>
</evidence>
<evidence type="ECO:0000256" key="3">
    <source>
        <dbReference type="ARBA" id="ARBA00022448"/>
    </source>
</evidence>
<name>A0A1H3GF43_9BACT</name>
<evidence type="ECO:0000256" key="8">
    <source>
        <dbReference type="SAM" id="Phobius"/>
    </source>
</evidence>
<organism evidence="9 10">
    <name type="scientific">Acetomicrobium thermoterrenum DSM 13490</name>
    <dbReference type="NCBI Taxonomy" id="1120987"/>
    <lineage>
        <taxon>Bacteria</taxon>
        <taxon>Thermotogati</taxon>
        <taxon>Synergistota</taxon>
        <taxon>Synergistia</taxon>
        <taxon>Synergistales</taxon>
        <taxon>Acetomicrobiaceae</taxon>
        <taxon>Acetomicrobium</taxon>
    </lineage>
</organism>
<keyword evidence="6 8" id="KW-1133">Transmembrane helix</keyword>
<reference evidence="10" key="1">
    <citation type="submission" date="2016-10" db="EMBL/GenBank/DDBJ databases">
        <authorList>
            <person name="Varghese N."/>
            <person name="Submissions S."/>
        </authorList>
    </citation>
    <scope>NUCLEOTIDE SEQUENCE [LARGE SCALE GENOMIC DNA]</scope>
    <source>
        <strain evidence="10">DSM 13490</strain>
    </source>
</reference>
<accession>A0A1H3GF43</accession>
<evidence type="ECO:0000256" key="2">
    <source>
        <dbReference type="ARBA" id="ARBA00009212"/>
    </source>
</evidence>
<dbReference type="InterPro" id="IPR007208">
    <property type="entry name" value="MrpF/PhaF-like"/>
</dbReference>
<dbReference type="PANTHER" id="PTHR34702:SF1">
    <property type="entry name" value="NA(+)_H(+) ANTIPORTER SUBUNIT F"/>
    <property type="match status" value="1"/>
</dbReference>
<keyword evidence="4" id="KW-1003">Cell membrane</keyword>
<dbReference type="PANTHER" id="PTHR34702">
    <property type="entry name" value="NA(+)/H(+) ANTIPORTER SUBUNIT F1"/>
    <property type="match status" value="1"/>
</dbReference>
<dbReference type="Pfam" id="PF04066">
    <property type="entry name" value="MrpF_PhaF"/>
    <property type="match status" value="1"/>
</dbReference>
<comment type="subcellular location">
    <subcellularLocation>
        <location evidence="1">Cell membrane</location>
        <topology evidence="1">Multi-pass membrane protein</topology>
    </subcellularLocation>
</comment>
<evidence type="ECO:0000256" key="6">
    <source>
        <dbReference type="ARBA" id="ARBA00022989"/>
    </source>
</evidence>
<evidence type="ECO:0000313" key="9">
    <source>
        <dbReference type="EMBL" id="SDY01268.1"/>
    </source>
</evidence>
<gene>
    <name evidence="9" type="ORF">SAMN03080603_01472</name>
</gene>